<feature type="domain" description="NADH:flavin oxidoreductase/NADH oxidase N-terminal" evidence="6">
    <location>
        <begin position="7"/>
        <end position="325"/>
    </location>
</feature>
<keyword evidence="8" id="KW-1185">Reference proteome</keyword>
<dbReference type="Proteomes" id="UP000006380">
    <property type="component" value="Chromosome"/>
</dbReference>
<dbReference type="RefSeq" id="WP_011991882.1">
    <property type="nucleotide sequence ID" value="NC_009715.2"/>
</dbReference>
<dbReference type="PANTHER" id="PTHR43303">
    <property type="entry name" value="NADPH DEHYDROGENASE C23G7.10C-RELATED"/>
    <property type="match status" value="1"/>
</dbReference>
<dbReference type="PANTHER" id="PTHR43303:SF4">
    <property type="entry name" value="NADPH DEHYDROGENASE C23G7.10C-RELATED"/>
    <property type="match status" value="1"/>
</dbReference>
<dbReference type="InterPro" id="IPR001155">
    <property type="entry name" value="OxRdtase_FMN_N"/>
</dbReference>
<keyword evidence="3" id="KW-0288">FMN</keyword>
<accession>A7GWT5</accession>
<dbReference type="AlphaFoldDB" id="A7GWT5"/>
<reference evidence="7" key="1">
    <citation type="submission" date="2016-07" db="EMBL/GenBank/DDBJ databases">
        <title>Comparative genomics of the Campylobacter concisus group.</title>
        <authorList>
            <person name="Miller W.G."/>
            <person name="Yee E."/>
            <person name="Chapman M.H."/>
            <person name="Huynh S."/>
            <person name="Bono J.L."/>
            <person name="On S.L.W."/>
            <person name="StLeger J."/>
            <person name="Foster G."/>
            <person name="Parker C.T."/>
        </authorList>
    </citation>
    <scope>NUCLEOTIDE SEQUENCE</scope>
    <source>
        <strain evidence="7">525.92</strain>
    </source>
</reference>
<dbReference type="Pfam" id="PF00724">
    <property type="entry name" value="Oxidored_FMN"/>
    <property type="match status" value="1"/>
</dbReference>
<dbReference type="OrthoDB" id="9784632at2"/>
<evidence type="ECO:0000256" key="3">
    <source>
        <dbReference type="ARBA" id="ARBA00022643"/>
    </source>
</evidence>
<keyword evidence="2" id="KW-0285">Flavoprotein</keyword>
<dbReference type="EMBL" id="CP000767">
    <property type="protein sequence ID" value="EAU00914.1"/>
    <property type="molecule type" value="Genomic_DNA"/>
</dbReference>
<organism evidence="7 8">
    <name type="scientific">Campylobacter curvus (strain 525.92)</name>
    <dbReference type="NCBI Taxonomy" id="360105"/>
    <lineage>
        <taxon>Bacteria</taxon>
        <taxon>Pseudomonadati</taxon>
        <taxon>Campylobacterota</taxon>
        <taxon>Epsilonproteobacteria</taxon>
        <taxon>Campylobacterales</taxon>
        <taxon>Campylobacteraceae</taxon>
        <taxon>Campylobacter</taxon>
    </lineage>
</organism>
<dbReference type="Gene3D" id="3.20.20.70">
    <property type="entry name" value="Aldolase class I"/>
    <property type="match status" value="1"/>
</dbReference>
<keyword evidence="4" id="KW-0521">NADP</keyword>
<dbReference type="CDD" id="cd02932">
    <property type="entry name" value="OYE_YqiM_FMN"/>
    <property type="match status" value="1"/>
</dbReference>
<dbReference type="GO" id="GO:0010181">
    <property type="term" value="F:FMN binding"/>
    <property type="evidence" value="ECO:0007669"/>
    <property type="project" value="InterPro"/>
</dbReference>
<evidence type="ECO:0000313" key="7">
    <source>
        <dbReference type="EMBL" id="EAU00914.1"/>
    </source>
</evidence>
<dbReference type="GO" id="GO:0003959">
    <property type="term" value="F:NADPH dehydrogenase activity"/>
    <property type="evidence" value="ECO:0007669"/>
    <property type="project" value="InterPro"/>
</dbReference>
<dbReference type="GO" id="GO:0050661">
    <property type="term" value="F:NADP binding"/>
    <property type="evidence" value="ECO:0007669"/>
    <property type="project" value="InterPro"/>
</dbReference>
<gene>
    <name evidence="7" type="ORF">CCV52592_1244</name>
</gene>
<evidence type="ECO:0000256" key="1">
    <source>
        <dbReference type="ARBA" id="ARBA00001917"/>
    </source>
</evidence>
<dbReference type="KEGG" id="ccv:CCV52592_1244"/>
<evidence type="ECO:0000256" key="2">
    <source>
        <dbReference type="ARBA" id="ARBA00022630"/>
    </source>
</evidence>
<protein>
    <submittedName>
        <fullName evidence="7">Old yellow enzyme (OYE)-related FMN binding domain-containing protein</fullName>
    </submittedName>
</protein>
<evidence type="ECO:0000313" key="8">
    <source>
        <dbReference type="Proteomes" id="UP000006380"/>
    </source>
</evidence>
<dbReference type="STRING" id="360105.CCV52592_1244"/>
<dbReference type="InterPro" id="IPR013785">
    <property type="entry name" value="Aldolase_TIM"/>
</dbReference>
<comment type="cofactor">
    <cofactor evidence="1">
        <name>FMN</name>
        <dbReference type="ChEBI" id="CHEBI:58210"/>
    </cofactor>
</comment>
<evidence type="ECO:0000256" key="4">
    <source>
        <dbReference type="ARBA" id="ARBA00022857"/>
    </source>
</evidence>
<dbReference type="HOGENOM" id="CLU_012153_2_1_7"/>
<sequence length="343" mass="37278">MQNSALLFTPLNIGDVRVKNRIVMPPMCMYKVKNDSGLPRCFHKLHYGARALGGVGLIIVEATAVEPRGRITHKDLGLWSDEQTAAHKELVKECAKYGAVMAIQLAHAGRKSECDSEPIAPSAVKFNSAYKTPKQMSAQDIEEVKEAFVSAAVRAQEAGYEIIELHAAHGYLLNEFLSPGINKREDGYGGSFENRTRLLKEILLAVKQATSVPVGIRISADSWVAGDWDVADSVRLAKQLEELGAAFIHVSAGGLFESVDDAPKFAPLYQAGYAKAVKEAVNIPVIAVGLITRASEGEALLLGGACDLVAYGRELLRNPNFAFSAMSIFKEKELIEDAYLRAF</sequence>
<proteinExistence type="predicted"/>
<keyword evidence="5" id="KW-0560">Oxidoreductase</keyword>
<dbReference type="SUPFAM" id="SSF51395">
    <property type="entry name" value="FMN-linked oxidoreductases"/>
    <property type="match status" value="1"/>
</dbReference>
<evidence type="ECO:0000259" key="6">
    <source>
        <dbReference type="Pfam" id="PF00724"/>
    </source>
</evidence>
<evidence type="ECO:0000256" key="5">
    <source>
        <dbReference type="ARBA" id="ARBA00023002"/>
    </source>
</evidence>
<name>A7GWT5_CAMC5</name>
<dbReference type="InterPro" id="IPR044152">
    <property type="entry name" value="YqjM-like"/>
</dbReference>